<dbReference type="Gene3D" id="3.40.430.10">
    <property type="entry name" value="Dihydrofolate Reductase, subunit A"/>
    <property type="match status" value="1"/>
</dbReference>
<dbReference type="Pfam" id="PF00186">
    <property type="entry name" value="DHFR_1"/>
    <property type="match status" value="1"/>
</dbReference>
<dbReference type="GO" id="GO:0050661">
    <property type="term" value="F:NADP binding"/>
    <property type="evidence" value="ECO:0007669"/>
    <property type="project" value="InterPro"/>
</dbReference>
<evidence type="ECO:0000256" key="1">
    <source>
        <dbReference type="ARBA" id="ARBA00001954"/>
    </source>
</evidence>
<dbReference type="Proteomes" id="UP000281406">
    <property type="component" value="Unassembled WGS sequence"/>
</dbReference>
<dbReference type="SUPFAM" id="SSF53597">
    <property type="entry name" value="Dihydrofolate reductase-like"/>
    <property type="match status" value="1"/>
</dbReference>
<dbReference type="PANTHER" id="PTHR48069">
    <property type="entry name" value="DIHYDROFOLATE REDUCTASE"/>
    <property type="match status" value="1"/>
</dbReference>
<evidence type="ECO:0000256" key="3">
    <source>
        <dbReference type="ARBA" id="ARBA00006787"/>
    </source>
</evidence>
<evidence type="ECO:0000256" key="4">
    <source>
        <dbReference type="ARBA" id="ARBA00009539"/>
    </source>
</evidence>
<evidence type="ECO:0000256" key="2">
    <source>
        <dbReference type="ARBA" id="ARBA00004903"/>
    </source>
</evidence>
<evidence type="ECO:0000256" key="9">
    <source>
        <dbReference type="ARBA" id="ARBA00023004"/>
    </source>
</evidence>
<keyword evidence="14" id="KW-1185">Reference proteome</keyword>
<sequence length="248" mass="27830">MSEFLINSDVLQNCLQSNHSSHCQCHSSHDLLWCDFFSANKKRPSASGLEFIGPLVSSVEETPDPISTVIKGEIPSWITGSFFRNGPGKFEFGESNFSLDERQRKPALCWRSLKGVLWALLRGATHLQKLSLIAVPCRLDPVFKLVLNHPAKPLRALDSPPLHCLRSVSLNRSDITMETVVHIVNACKKNVVIMGRKTWFSIPAQNRPLKNRINIVLSRELKFPGVPTGLQDENGVQYVFEVYDSANH</sequence>
<dbReference type="OrthoDB" id="16120at2759"/>
<evidence type="ECO:0000256" key="11">
    <source>
        <dbReference type="RuleBase" id="RU003799"/>
    </source>
</evidence>
<dbReference type="GO" id="GO:0046452">
    <property type="term" value="P:dihydrofolate metabolic process"/>
    <property type="evidence" value="ECO:0007669"/>
    <property type="project" value="TreeGrafter"/>
</dbReference>
<evidence type="ECO:0000256" key="7">
    <source>
        <dbReference type="ARBA" id="ARBA00022857"/>
    </source>
</evidence>
<evidence type="ECO:0000313" key="14">
    <source>
        <dbReference type="Proteomes" id="UP000281406"/>
    </source>
</evidence>
<evidence type="ECO:0000313" key="13">
    <source>
        <dbReference type="EMBL" id="ROI27744.1"/>
    </source>
</evidence>
<dbReference type="InterPro" id="IPR024072">
    <property type="entry name" value="DHFR-like_dom_sf"/>
</dbReference>
<name>A0A3N0XJB1_ANAGA</name>
<dbReference type="InterPro" id="IPR012259">
    <property type="entry name" value="DHFR"/>
</dbReference>
<protein>
    <recommendedName>
        <fullName evidence="5">dihydrofolate reductase</fullName>
        <ecNumber evidence="5">1.5.1.3</ecNumber>
    </recommendedName>
</protein>
<dbReference type="PANTHER" id="PTHR48069:SF6">
    <property type="entry name" value="DIHYDROFOLATE REDUCTASE"/>
    <property type="match status" value="1"/>
</dbReference>
<proteinExistence type="inferred from homology"/>
<comment type="cofactor">
    <cofactor evidence="1">
        <name>Fe(2+)</name>
        <dbReference type="ChEBI" id="CHEBI:29033"/>
    </cofactor>
</comment>
<accession>A0A3N0XJB1</accession>
<dbReference type="GO" id="GO:0005739">
    <property type="term" value="C:mitochondrion"/>
    <property type="evidence" value="ECO:0007669"/>
    <property type="project" value="TreeGrafter"/>
</dbReference>
<keyword evidence="8" id="KW-0560">Oxidoreductase</keyword>
<comment type="caution">
    <text evidence="13">The sequence shown here is derived from an EMBL/GenBank/DDBJ whole genome shotgun (WGS) entry which is preliminary data.</text>
</comment>
<dbReference type="GO" id="GO:0046654">
    <property type="term" value="P:tetrahydrofolate biosynthetic process"/>
    <property type="evidence" value="ECO:0007669"/>
    <property type="project" value="InterPro"/>
</dbReference>
<dbReference type="GO" id="GO:0046872">
    <property type="term" value="F:metal ion binding"/>
    <property type="evidence" value="ECO:0007669"/>
    <property type="project" value="UniProtKB-KW"/>
</dbReference>
<keyword evidence="7" id="KW-0521">NADP</keyword>
<reference evidence="13 14" key="1">
    <citation type="submission" date="2018-10" db="EMBL/GenBank/DDBJ databases">
        <title>Genome assembly for a Yunnan-Guizhou Plateau 3E fish, Anabarilius grahami (Regan), and its evolutionary and genetic applications.</title>
        <authorList>
            <person name="Jiang W."/>
        </authorList>
    </citation>
    <scope>NUCLEOTIDE SEQUENCE [LARGE SCALE GENOMIC DNA]</scope>
    <source>
        <strain evidence="13">AG-KIZ</strain>
        <tissue evidence="13">Muscle</tissue>
    </source>
</reference>
<dbReference type="Pfam" id="PF03055">
    <property type="entry name" value="RPE65"/>
    <property type="match status" value="1"/>
</dbReference>
<evidence type="ECO:0000256" key="8">
    <source>
        <dbReference type="ARBA" id="ARBA00023002"/>
    </source>
</evidence>
<evidence type="ECO:0000256" key="10">
    <source>
        <dbReference type="ARBA" id="ARBA00048873"/>
    </source>
</evidence>
<comment type="catalytic activity">
    <reaction evidence="10">
        <text>(6S)-5,6,7,8-tetrahydrofolate + NADP(+) = 7,8-dihydrofolate + NADPH + H(+)</text>
        <dbReference type="Rhea" id="RHEA:15009"/>
        <dbReference type="ChEBI" id="CHEBI:15378"/>
        <dbReference type="ChEBI" id="CHEBI:57451"/>
        <dbReference type="ChEBI" id="CHEBI:57453"/>
        <dbReference type="ChEBI" id="CHEBI:57783"/>
        <dbReference type="ChEBI" id="CHEBI:58349"/>
        <dbReference type="EC" id="1.5.1.3"/>
    </reaction>
</comment>
<dbReference type="GO" id="GO:0016702">
    <property type="term" value="F:oxidoreductase activity, acting on single donors with incorporation of molecular oxygen, incorporation of two atoms of oxygen"/>
    <property type="evidence" value="ECO:0007669"/>
    <property type="project" value="InterPro"/>
</dbReference>
<evidence type="ECO:0000259" key="12">
    <source>
        <dbReference type="Pfam" id="PF00186"/>
    </source>
</evidence>
<comment type="similarity">
    <text evidence="3 11">Belongs to the carotenoid oxygenase family.</text>
</comment>
<feature type="domain" description="DHFR" evidence="12">
    <location>
        <begin position="188"/>
        <end position="223"/>
    </location>
</feature>
<keyword evidence="6" id="KW-0479">Metal-binding</keyword>
<comment type="pathway">
    <text evidence="2">Cofactor biosynthesis; tetrahydrofolate biosynthesis; 5,6,7,8-tetrahydrofolate from 7,8-dihydrofolate: step 1/1.</text>
</comment>
<dbReference type="InterPro" id="IPR001796">
    <property type="entry name" value="DHFR_dom"/>
</dbReference>
<organism evidence="13 14">
    <name type="scientific">Anabarilius grahami</name>
    <name type="common">Kanglang fish</name>
    <name type="synonym">Barilius grahami</name>
    <dbReference type="NCBI Taxonomy" id="495550"/>
    <lineage>
        <taxon>Eukaryota</taxon>
        <taxon>Metazoa</taxon>
        <taxon>Chordata</taxon>
        <taxon>Craniata</taxon>
        <taxon>Vertebrata</taxon>
        <taxon>Euteleostomi</taxon>
        <taxon>Actinopterygii</taxon>
        <taxon>Neopterygii</taxon>
        <taxon>Teleostei</taxon>
        <taxon>Ostariophysi</taxon>
        <taxon>Cypriniformes</taxon>
        <taxon>Xenocyprididae</taxon>
        <taxon>Xenocypridinae</taxon>
        <taxon>Xenocypridinae incertae sedis</taxon>
        <taxon>Anabarilius</taxon>
    </lineage>
</organism>
<evidence type="ECO:0000256" key="6">
    <source>
        <dbReference type="ARBA" id="ARBA00022723"/>
    </source>
</evidence>
<dbReference type="EMBL" id="RJVU01073043">
    <property type="protein sequence ID" value="ROI27744.1"/>
    <property type="molecule type" value="Genomic_DNA"/>
</dbReference>
<dbReference type="GO" id="GO:0046655">
    <property type="term" value="P:folic acid metabolic process"/>
    <property type="evidence" value="ECO:0007669"/>
    <property type="project" value="TreeGrafter"/>
</dbReference>
<dbReference type="EC" id="1.5.1.3" evidence="5"/>
<keyword evidence="9" id="KW-0408">Iron</keyword>
<dbReference type="InterPro" id="IPR004294">
    <property type="entry name" value="Carotenoid_Oase"/>
</dbReference>
<dbReference type="AlphaFoldDB" id="A0A3N0XJB1"/>
<dbReference type="GO" id="GO:0004146">
    <property type="term" value="F:dihydrofolate reductase activity"/>
    <property type="evidence" value="ECO:0007669"/>
    <property type="project" value="UniProtKB-EC"/>
</dbReference>
<evidence type="ECO:0000256" key="5">
    <source>
        <dbReference type="ARBA" id="ARBA00012856"/>
    </source>
</evidence>
<comment type="similarity">
    <text evidence="4">Belongs to the dihydrofolate reductase family.</text>
</comment>
<gene>
    <name evidence="13" type="ORF">DPX16_23066</name>
</gene>